<proteinExistence type="predicted"/>
<feature type="compositionally biased region" description="Low complexity" evidence="1">
    <location>
        <begin position="130"/>
        <end position="145"/>
    </location>
</feature>
<dbReference type="EMBL" id="BARW01000234">
    <property type="protein sequence ID" value="GAI61377.1"/>
    <property type="molecule type" value="Genomic_DNA"/>
</dbReference>
<feature type="region of interest" description="Disordered" evidence="1">
    <location>
        <begin position="93"/>
        <end position="145"/>
    </location>
</feature>
<sequence length="145" mass="15331">MDNSTNGKPKSVVLSARVDAESYDGFRRCVETEGLTPSGCIRDAIQSMMEKARIETAKAEAAKNKWPWWTPIVVTLGVLAVTRILTQLQAAQATSKPVGYGPATRLLRRDLNPPGFLTSKPSSDNRDGSDSSAGAGVADGAGPQA</sequence>
<comment type="caution">
    <text evidence="2">The sequence shown here is derived from an EMBL/GenBank/DDBJ whole genome shotgun (WGS) entry which is preliminary data.</text>
</comment>
<accession>X1PYK1</accession>
<evidence type="ECO:0000313" key="2">
    <source>
        <dbReference type="EMBL" id="GAI61377.1"/>
    </source>
</evidence>
<organism evidence="2">
    <name type="scientific">marine sediment metagenome</name>
    <dbReference type="NCBI Taxonomy" id="412755"/>
    <lineage>
        <taxon>unclassified sequences</taxon>
        <taxon>metagenomes</taxon>
        <taxon>ecological metagenomes</taxon>
    </lineage>
</organism>
<name>X1PYK1_9ZZZZ</name>
<dbReference type="AlphaFoldDB" id="X1PYK1"/>
<gene>
    <name evidence="2" type="ORF">S12H4_01247</name>
</gene>
<evidence type="ECO:0000256" key="1">
    <source>
        <dbReference type="SAM" id="MobiDB-lite"/>
    </source>
</evidence>
<protein>
    <submittedName>
        <fullName evidence="2">Uncharacterized protein</fullName>
    </submittedName>
</protein>
<reference evidence="2" key="1">
    <citation type="journal article" date="2014" name="Front. Microbiol.">
        <title>High frequency of phylogenetically diverse reductive dehalogenase-homologous genes in deep subseafloor sedimentary metagenomes.</title>
        <authorList>
            <person name="Kawai M."/>
            <person name="Futagami T."/>
            <person name="Toyoda A."/>
            <person name="Takaki Y."/>
            <person name="Nishi S."/>
            <person name="Hori S."/>
            <person name="Arai W."/>
            <person name="Tsubouchi T."/>
            <person name="Morono Y."/>
            <person name="Uchiyama I."/>
            <person name="Ito T."/>
            <person name="Fujiyama A."/>
            <person name="Inagaki F."/>
            <person name="Takami H."/>
        </authorList>
    </citation>
    <scope>NUCLEOTIDE SEQUENCE</scope>
    <source>
        <strain evidence="2">Expedition CK06-06</strain>
    </source>
</reference>